<keyword evidence="8" id="KW-1015">Disulfide bond</keyword>
<evidence type="ECO:0000256" key="2">
    <source>
        <dbReference type="ARBA" id="ARBA00022525"/>
    </source>
</evidence>
<dbReference type="Gene3D" id="3.40.50.410">
    <property type="entry name" value="von Willebrand factor, type A domain"/>
    <property type="match status" value="2"/>
</dbReference>
<dbReference type="GO" id="GO:0005581">
    <property type="term" value="C:collagen trimer"/>
    <property type="evidence" value="ECO:0007669"/>
    <property type="project" value="UniProtKB-KW"/>
</dbReference>
<keyword evidence="7" id="KW-0176">Collagen</keyword>
<dbReference type="PANTHER" id="PTHR24020:SF49">
    <property type="entry name" value="COLLAGEN ALPHA-1(XXVIII) CHAIN"/>
    <property type="match status" value="1"/>
</dbReference>
<feature type="domain" description="VWFA" evidence="10">
    <location>
        <begin position="566"/>
        <end position="749"/>
    </location>
</feature>
<dbReference type="SMART" id="SM00327">
    <property type="entry name" value="VWA"/>
    <property type="match status" value="2"/>
</dbReference>
<dbReference type="CDD" id="cd22628">
    <property type="entry name" value="Kunitz_collagen_alpha1_XXVIII"/>
    <property type="match status" value="1"/>
</dbReference>
<keyword evidence="2" id="KW-0964">Secreted</keyword>
<dbReference type="SMART" id="SM00131">
    <property type="entry name" value="KU"/>
    <property type="match status" value="1"/>
</dbReference>
<dbReference type="Proteomes" id="UP000694558">
    <property type="component" value="Chromosome 22"/>
</dbReference>
<dbReference type="GeneTree" id="ENSGT00940000165423"/>
<dbReference type="CDD" id="cd01472">
    <property type="entry name" value="vWA_collagen"/>
    <property type="match status" value="1"/>
</dbReference>
<feature type="domain" description="VWFA" evidence="10">
    <location>
        <begin position="13"/>
        <end position="199"/>
    </location>
</feature>
<dbReference type="InterPro" id="IPR002223">
    <property type="entry name" value="Kunitz_BPTI"/>
</dbReference>
<reference evidence="12" key="1">
    <citation type="submission" date="2023-05" db="EMBL/GenBank/DDBJ databases">
        <title>High-quality long-read genome of Scophthalmus maximus.</title>
        <authorList>
            <person name="Lien S."/>
            <person name="Martinez P."/>
        </authorList>
    </citation>
    <scope>NUCLEOTIDE SEQUENCE [LARGE SCALE GENOMIC DNA]</scope>
</reference>
<evidence type="ECO:0000259" key="11">
    <source>
        <dbReference type="PROSITE" id="PS50279"/>
    </source>
</evidence>
<dbReference type="InterPro" id="IPR036465">
    <property type="entry name" value="vWFA_dom_sf"/>
</dbReference>
<dbReference type="PROSITE" id="PS50234">
    <property type="entry name" value="VWFA"/>
    <property type="match status" value="2"/>
</dbReference>
<evidence type="ECO:0000259" key="10">
    <source>
        <dbReference type="PROSITE" id="PS50234"/>
    </source>
</evidence>
<evidence type="ECO:0000313" key="12">
    <source>
        <dbReference type="Ensembl" id="ENSSMAP00000028851.2"/>
    </source>
</evidence>
<keyword evidence="4" id="KW-0732">Signal</keyword>
<protein>
    <submittedName>
        <fullName evidence="12">Collagen, type XXVIII, alpha 1a</fullName>
    </submittedName>
</protein>
<dbReference type="PRINTS" id="PR00759">
    <property type="entry name" value="BASICPTASE"/>
</dbReference>
<dbReference type="Pfam" id="PF00014">
    <property type="entry name" value="Kunitz_BPTI"/>
    <property type="match status" value="1"/>
</dbReference>
<dbReference type="PRINTS" id="PR00453">
    <property type="entry name" value="VWFADOMAIN"/>
</dbReference>
<dbReference type="Pfam" id="PF00092">
    <property type="entry name" value="VWA"/>
    <property type="match status" value="2"/>
</dbReference>
<sequence length="843" mass="89284">QNNTKISLICPVEIMFMVDSSEKAKALLFERQKAFVLRFSTKLMQLHSEGWRMRLRLAALQYSSTVSVEHNFRDWQDVDVFQSRVAAMTFIGHGTYSAYALTNATQVFGRETSSSSLRVALLMTDGADHPRSPNAVTAAAVAKQHNIRVFVIRLSGLTKEGAVGTKLRSIASAPPQQHVLGLTDSQLDDRLFSELVTSLTCILTGHIFQGEQGECGAPGTKGEQVAVGTFSLSPIPLQGERGPRGAPGPSGDNGIGFPGPKGDKGNQGRPGSPGPLGVGEPGMMGPAGPAGIQGSPGFPGEGLPGSKGDRGYEGPKGSRGTPGFGYKGDKGNTGAPGLPGLVGFPGAGNQGEKGDHGPAGPSGPRGPPGLGIVGPKGDQGFPGEPGSQGERGVGEPGPKGQPGPDGTAGIPGIPGEDGAAGPKVSQNVQYTKPTGQCIGFLTVFVPQIISTVPMLPFQGNKGNPGPVGPPGMKGDGVPGPQVRGNRVQLNYPSLQCIRITNDKNLVCDQQGLPGLPGVQGETGAEGKGLPGPKVRQKCQVINSVGKPPRSKRHICCGLKCRESPLELVFVIDSSESVGPENFELVKDFVNALIDRLSVSREASRIGVVLFSHVDMVVVHLEQPMSQGDVKAAIRKMPYLGEGTFTGSAIHRASELFRASRPGVRKVAVVLTDGQADPRDIKQFEETATEAHAQGIEIFVVGVMNKTERLYEDFQAEMNVIASDPDEEYVYFIDNFRTLPSLESIVLSRICEQDATTASLPNSVFPAVEMLPDVRGDGHSKEFPEEENVQVTRPLDPGPCRQYVVKWYYDPEANACAQFWYGGCEGNANNFEAEDDCKDSCIYT</sequence>
<comment type="subcellular location">
    <subcellularLocation>
        <location evidence="1">Secreted</location>
        <location evidence="1">Extracellular space</location>
        <location evidence="1">Extracellular matrix</location>
    </subcellularLocation>
</comment>
<dbReference type="PROSITE" id="PS50279">
    <property type="entry name" value="BPTI_KUNITZ_2"/>
    <property type="match status" value="1"/>
</dbReference>
<evidence type="ECO:0000256" key="7">
    <source>
        <dbReference type="ARBA" id="ARBA00023119"/>
    </source>
</evidence>
<dbReference type="FunFam" id="3.40.50.410:FF:000003">
    <property type="entry name" value="Collagen type VI alpha 3 chain"/>
    <property type="match status" value="1"/>
</dbReference>
<feature type="domain" description="BPTI/Kunitz inhibitor" evidence="11">
    <location>
        <begin position="790"/>
        <end position="840"/>
    </location>
</feature>
<dbReference type="InterPro" id="IPR020901">
    <property type="entry name" value="Prtase_inh_Kunz-CS"/>
</dbReference>
<evidence type="ECO:0000313" key="13">
    <source>
        <dbReference type="Proteomes" id="UP000694558"/>
    </source>
</evidence>
<dbReference type="Gene3D" id="4.10.410.10">
    <property type="entry name" value="Pancreatic trypsin inhibitor Kunitz domain"/>
    <property type="match status" value="1"/>
</dbReference>
<evidence type="ECO:0000256" key="3">
    <source>
        <dbReference type="ARBA" id="ARBA00022530"/>
    </source>
</evidence>
<dbReference type="FunFam" id="4.10.410.10:FF:000020">
    <property type="entry name" value="Collagen, type VI, alpha 3"/>
    <property type="match status" value="1"/>
</dbReference>
<reference evidence="12" key="2">
    <citation type="submission" date="2025-08" db="UniProtKB">
        <authorList>
            <consortium name="Ensembl"/>
        </authorList>
    </citation>
    <scope>IDENTIFICATION</scope>
</reference>
<gene>
    <name evidence="12" type="primary">col28a1a</name>
</gene>
<dbReference type="PANTHER" id="PTHR24020">
    <property type="entry name" value="COLLAGEN ALPHA"/>
    <property type="match status" value="1"/>
</dbReference>
<dbReference type="InterPro" id="IPR008160">
    <property type="entry name" value="Collagen"/>
</dbReference>
<evidence type="ECO:0000256" key="6">
    <source>
        <dbReference type="ARBA" id="ARBA00022889"/>
    </source>
</evidence>
<dbReference type="SUPFAM" id="SSF57362">
    <property type="entry name" value="BPTI-like"/>
    <property type="match status" value="1"/>
</dbReference>
<evidence type="ECO:0000256" key="5">
    <source>
        <dbReference type="ARBA" id="ARBA00022737"/>
    </source>
</evidence>
<dbReference type="InterPro" id="IPR002035">
    <property type="entry name" value="VWF_A"/>
</dbReference>
<dbReference type="InterPro" id="IPR036880">
    <property type="entry name" value="Kunitz_BPTI_sf"/>
</dbReference>
<keyword evidence="3" id="KW-0272">Extracellular matrix</keyword>
<name>A0A8D3B5L1_SCOMX</name>
<evidence type="ECO:0000256" key="9">
    <source>
        <dbReference type="SAM" id="MobiDB-lite"/>
    </source>
</evidence>
<proteinExistence type="predicted"/>
<keyword evidence="5" id="KW-0677">Repeat</keyword>
<dbReference type="Ensembl" id="ENSSMAT00000029211.2">
    <property type="protein sequence ID" value="ENSSMAP00000028851.2"/>
    <property type="gene ID" value="ENSSMAG00000017548.2"/>
</dbReference>
<evidence type="ECO:0000256" key="1">
    <source>
        <dbReference type="ARBA" id="ARBA00004498"/>
    </source>
</evidence>
<evidence type="ECO:0000256" key="8">
    <source>
        <dbReference type="ARBA" id="ARBA00023157"/>
    </source>
</evidence>
<dbReference type="InterPro" id="IPR050525">
    <property type="entry name" value="ECM_Assembly_Org"/>
</dbReference>
<dbReference type="GO" id="GO:0004867">
    <property type="term" value="F:serine-type endopeptidase inhibitor activity"/>
    <property type="evidence" value="ECO:0007669"/>
    <property type="project" value="InterPro"/>
</dbReference>
<feature type="region of interest" description="Disordered" evidence="9">
    <location>
        <begin position="233"/>
        <end position="426"/>
    </location>
</feature>
<accession>A0A8D3B5L1</accession>
<dbReference type="SUPFAM" id="SSF53300">
    <property type="entry name" value="vWA-like"/>
    <property type="match status" value="2"/>
</dbReference>
<organism evidence="12 13">
    <name type="scientific">Scophthalmus maximus</name>
    <name type="common">Turbot</name>
    <name type="synonym">Psetta maxima</name>
    <dbReference type="NCBI Taxonomy" id="52904"/>
    <lineage>
        <taxon>Eukaryota</taxon>
        <taxon>Metazoa</taxon>
        <taxon>Chordata</taxon>
        <taxon>Craniata</taxon>
        <taxon>Vertebrata</taxon>
        <taxon>Euteleostomi</taxon>
        <taxon>Actinopterygii</taxon>
        <taxon>Neopterygii</taxon>
        <taxon>Teleostei</taxon>
        <taxon>Neoteleostei</taxon>
        <taxon>Acanthomorphata</taxon>
        <taxon>Carangaria</taxon>
        <taxon>Pleuronectiformes</taxon>
        <taxon>Pleuronectoidei</taxon>
        <taxon>Scophthalmidae</taxon>
        <taxon>Scophthalmus</taxon>
    </lineage>
</organism>
<dbReference type="Pfam" id="PF01391">
    <property type="entry name" value="Collagen"/>
    <property type="match status" value="1"/>
</dbReference>
<keyword evidence="6" id="KW-0130">Cell adhesion</keyword>
<dbReference type="GO" id="GO:0007155">
    <property type="term" value="P:cell adhesion"/>
    <property type="evidence" value="ECO:0007669"/>
    <property type="project" value="UniProtKB-KW"/>
</dbReference>
<dbReference type="AlphaFoldDB" id="A0A8D3B5L1"/>
<dbReference type="PROSITE" id="PS00280">
    <property type="entry name" value="BPTI_KUNITZ_1"/>
    <property type="match status" value="1"/>
</dbReference>
<evidence type="ECO:0000256" key="4">
    <source>
        <dbReference type="ARBA" id="ARBA00022729"/>
    </source>
</evidence>